<evidence type="ECO:0000313" key="4">
    <source>
        <dbReference type="Proteomes" id="UP000184207"/>
    </source>
</evidence>
<dbReference type="Proteomes" id="UP000184207">
    <property type="component" value="Unassembled WGS sequence"/>
</dbReference>
<evidence type="ECO:0000259" key="2">
    <source>
        <dbReference type="SMART" id="SM00062"/>
    </source>
</evidence>
<dbReference type="SUPFAM" id="SSF53850">
    <property type="entry name" value="Periplasmic binding protein-like II"/>
    <property type="match status" value="2"/>
</dbReference>
<keyword evidence="4" id="KW-1185">Reference proteome</keyword>
<dbReference type="SMART" id="SM00062">
    <property type="entry name" value="PBPb"/>
    <property type="match status" value="2"/>
</dbReference>
<dbReference type="InterPro" id="IPR001638">
    <property type="entry name" value="Solute-binding_3/MltF_N"/>
</dbReference>
<dbReference type="PANTHER" id="PTHR35936">
    <property type="entry name" value="MEMBRANE-BOUND LYTIC MUREIN TRANSGLYCOSYLASE F"/>
    <property type="match status" value="1"/>
</dbReference>
<dbReference type="STRING" id="1121883.SAMN02745226_00375"/>
<evidence type="ECO:0000256" key="1">
    <source>
        <dbReference type="ARBA" id="ARBA00022729"/>
    </source>
</evidence>
<dbReference type="AlphaFoldDB" id="A0A1M7RZU2"/>
<feature type="domain" description="Solute-binding protein family 3/N-terminal" evidence="2">
    <location>
        <begin position="258"/>
        <end position="479"/>
    </location>
</feature>
<reference evidence="4" key="1">
    <citation type="submission" date="2016-12" db="EMBL/GenBank/DDBJ databases">
        <authorList>
            <person name="Varghese N."/>
            <person name="Submissions S."/>
        </authorList>
    </citation>
    <scope>NUCLEOTIDE SEQUENCE [LARGE SCALE GENOMIC DNA]</scope>
    <source>
        <strain evidence="4">DSM 13020</strain>
    </source>
</reference>
<sequence length="485" mass="56095">MMIIFKEFLIVILVVLFSIATFSQSSVILYTYAQDIVPKYIIQGNSISGFCHDIIVELNKELKKDNVEIRYKSSTAKPIQQIISSLSNKGVQIFVGVPHSEEWEKTVKYIRLPLYVVREIFVIKSDMENVLNNKDSMKIGVIGGTVTARKIPNMPQQQEIVEYKSITEAMEALEKGKVDTLFLSSLPLGYYISQSKGKYKSMNAPSEKCYQYIVFSKSVDDKVIRVVEEALRKILINGVIDRLIKKYGLEGYVLPGNVVEILLVDWKPYEWYDKDKKDWVGMDVDVVKKVFSELGFKPVFLSFPWTRCLELMKTKMYDGVMSVRDIEERKDFLTFPREPISAGFDVLFKLKSKKIDISSLEKIPKEALCGYGDGYAYGDWFWNAEFRKVPVSTDEVGFELLKNGRIDLFVCNLLVGKYIAREMKIEVEYSPVFGEKMVYYVGFSKNFHGSYLAESFSEQLKRFKNTSDYMDILRKYGVKYEELWK</sequence>
<dbReference type="EMBL" id="FRDJ01000001">
    <property type="protein sequence ID" value="SHN51741.1"/>
    <property type="molecule type" value="Genomic_DNA"/>
</dbReference>
<feature type="domain" description="Solute-binding protein family 3/N-terminal" evidence="2">
    <location>
        <begin position="26"/>
        <end position="251"/>
    </location>
</feature>
<organism evidence="3 4">
    <name type="scientific">Fervidobacterium gondwanense DSM 13020</name>
    <dbReference type="NCBI Taxonomy" id="1121883"/>
    <lineage>
        <taxon>Bacteria</taxon>
        <taxon>Thermotogati</taxon>
        <taxon>Thermotogota</taxon>
        <taxon>Thermotogae</taxon>
        <taxon>Thermotogales</taxon>
        <taxon>Fervidobacteriaceae</taxon>
        <taxon>Fervidobacterium</taxon>
    </lineage>
</organism>
<dbReference type="PANTHER" id="PTHR35936:SF35">
    <property type="entry name" value="L-CYSTINE-BINDING PROTEIN TCYJ"/>
    <property type="match status" value="1"/>
</dbReference>
<accession>A0A1M7RZU2</accession>
<dbReference type="Pfam" id="PF00497">
    <property type="entry name" value="SBP_bac_3"/>
    <property type="match status" value="1"/>
</dbReference>
<evidence type="ECO:0000313" key="3">
    <source>
        <dbReference type="EMBL" id="SHN51741.1"/>
    </source>
</evidence>
<keyword evidence="1" id="KW-0732">Signal</keyword>
<proteinExistence type="predicted"/>
<gene>
    <name evidence="3" type="ORF">SAMN02745226_00375</name>
</gene>
<protein>
    <submittedName>
        <fullName evidence="3">Amino acid ABC transporter substrate-binding protein, PAAT family</fullName>
    </submittedName>
</protein>
<dbReference type="Gene3D" id="3.40.190.10">
    <property type="entry name" value="Periplasmic binding protein-like II"/>
    <property type="match status" value="4"/>
</dbReference>
<name>A0A1M7RZU2_FERGO</name>